<proteinExistence type="predicted"/>
<dbReference type="AlphaFoldDB" id="A0A346PGB2"/>
<name>A0A346PGB2_9EURY</name>
<feature type="compositionally biased region" description="Polar residues" evidence="1">
    <location>
        <begin position="41"/>
        <end position="80"/>
    </location>
</feature>
<evidence type="ECO:0000313" key="3">
    <source>
        <dbReference type="Proteomes" id="UP000258707"/>
    </source>
</evidence>
<evidence type="ECO:0000313" key="2">
    <source>
        <dbReference type="EMBL" id="AXR78557.1"/>
    </source>
</evidence>
<organism evidence="2 3">
    <name type="scientific">Natrarchaeobaculum sulfurireducens</name>
    <dbReference type="NCBI Taxonomy" id="2044521"/>
    <lineage>
        <taxon>Archaea</taxon>
        <taxon>Methanobacteriati</taxon>
        <taxon>Methanobacteriota</taxon>
        <taxon>Stenosarchaea group</taxon>
        <taxon>Halobacteria</taxon>
        <taxon>Halobacteriales</taxon>
        <taxon>Natrialbaceae</taxon>
        <taxon>Natrarchaeobaculum</taxon>
    </lineage>
</organism>
<dbReference type="KEGG" id="nan:AArc1_2241"/>
<reference evidence="3" key="1">
    <citation type="submission" date="2017-10" db="EMBL/GenBank/DDBJ databases">
        <title>Phenotypic and genomic properties of facultatively anaerobic sulfur-reducing natronoarchaea from hypersaline soda lakes.</title>
        <authorList>
            <person name="Sorokin D.Y."/>
            <person name="Kublanov I.V."/>
            <person name="Roman P."/>
            <person name="Sinninghe Damste J.S."/>
            <person name="Golyshin P.N."/>
            <person name="Rojo D."/>
            <person name="Ciordia S."/>
            <person name="Mena Md.C."/>
            <person name="Ferrer M."/>
            <person name="Messina E."/>
            <person name="Smedile F."/>
            <person name="La Spada G."/>
            <person name="La Cono V."/>
            <person name="Yakimov M.M."/>
        </authorList>
    </citation>
    <scope>NUCLEOTIDE SEQUENCE [LARGE SCALE GENOMIC DNA]</scope>
    <source>
        <strain evidence="3">AArc1</strain>
    </source>
</reference>
<dbReference type="EMBL" id="CP024047">
    <property type="protein sequence ID" value="AXR78557.1"/>
    <property type="molecule type" value="Genomic_DNA"/>
</dbReference>
<dbReference type="Proteomes" id="UP000258707">
    <property type="component" value="Chromosome"/>
</dbReference>
<feature type="region of interest" description="Disordered" evidence="1">
    <location>
        <begin position="25"/>
        <end position="80"/>
    </location>
</feature>
<gene>
    <name evidence="2" type="ORF">AArc1_2241</name>
</gene>
<sequence length="97" mass="10287">MLAHAHDGARELLDVDGSITASRFGCATAGRPVSRSIRDSPASTGGTTRPSTASTDGTTRPPTTEQWTKTTSRTRGCFSSTNTIAGYSRRCERPIGR</sequence>
<accession>A0A346PGB2</accession>
<evidence type="ECO:0000256" key="1">
    <source>
        <dbReference type="SAM" id="MobiDB-lite"/>
    </source>
</evidence>
<protein>
    <submittedName>
        <fullName evidence="2">Transcriptional regulator, contains HTH domain</fullName>
    </submittedName>
</protein>